<dbReference type="InterPro" id="IPR001182">
    <property type="entry name" value="FtsW/RodA"/>
</dbReference>
<feature type="transmembrane region" description="Helical" evidence="6">
    <location>
        <begin position="394"/>
        <end position="413"/>
    </location>
</feature>
<keyword evidence="3" id="KW-0133">Cell shape</keyword>
<keyword evidence="2 6" id="KW-0812">Transmembrane</keyword>
<sequence length="423" mass="48612">MRIKKNNIFYGIDWSLIFFYFILIFLGWINIYAATITDNHLNLINFSTEYGKQLIWIGLSFPIILLILMFDAKFYERYASIIYLSSLILLIGLFIFGKNINGATSWYNIGGFSLQPSEFAKAATALAIAKLVSDKQFNLKKWNTQIQASLILFFPAILIILQPDPGSAMVYAAFLFVLYREGLPIYYITGGFTLVILFIITLFFGYLHTLIGITLLFIIALLYFYRKKVLKKGWIRILSLYLISIFFIFSVDFVFNHVFEQRHRNRFNILLGKTQDIKSIGYNTNQSVITIASGGLTGKGFLEGERTQGDFVPEQQTDYIFTTVGEEWGFLGSVFVILIFIFFILRIIHIAERQKSKFSRVYGYSIAAIFFTHFTINIGMVIGLLPTIGIPLPFFSYGGSALWGFTVLLFIFIRLDANRSYEW</sequence>
<feature type="transmembrane region" description="Helical" evidence="6">
    <location>
        <begin position="328"/>
        <end position="349"/>
    </location>
</feature>
<dbReference type="NCBIfam" id="NF037961">
    <property type="entry name" value="RodA_shape"/>
    <property type="match status" value="1"/>
</dbReference>
<dbReference type="GO" id="GO:0015648">
    <property type="term" value="F:lipid-linked peptidoglycan transporter activity"/>
    <property type="evidence" value="ECO:0007669"/>
    <property type="project" value="TreeGrafter"/>
</dbReference>
<evidence type="ECO:0000313" key="7">
    <source>
        <dbReference type="EMBL" id="VAW24696.1"/>
    </source>
</evidence>
<name>A0A3B0UY65_9ZZZZ</name>
<feature type="transmembrane region" description="Helical" evidence="6">
    <location>
        <begin position="194"/>
        <end position="225"/>
    </location>
</feature>
<dbReference type="GO" id="GO:0051301">
    <property type="term" value="P:cell division"/>
    <property type="evidence" value="ECO:0007669"/>
    <property type="project" value="InterPro"/>
</dbReference>
<evidence type="ECO:0000256" key="3">
    <source>
        <dbReference type="ARBA" id="ARBA00022960"/>
    </source>
</evidence>
<dbReference type="Pfam" id="PF01098">
    <property type="entry name" value="FTSW_RODA_SPOVE"/>
    <property type="match status" value="2"/>
</dbReference>
<feature type="transmembrane region" description="Helical" evidence="6">
    <location>
        <begin position="361"/>
        <end position="388"/>
    </location>
</feature>
<feature type="transmembrane region" description="Helical" evidence="6">
    <location>
        <begin position="142"/>
        <end position="161"/>
    </location>
</feature>
<dbReference type="InterPro" id="IPR018365">
    <property type="entry name" value="Cell_cycle_FtsW-rel_CS"/>
</dbReference>
<evidence type="ECO:0000256" key="5">
    <source>
        <dbReference type="ARBA" id="ARBA00023136"/>
    </source>
</evidence>
<dbReference type="PANTHER" id="PTHR30474:SF1">
    <property type="entry name" value="PEPTIDOGLYCAN GLYCOSYLTRANSFERASE MRDB"/>
    <property type="match status" value="1"/>
</dbReference>
<dbReference type="PROSITE" id="PS00428">
    <property type="entry name" value="FTSW_RODA_SPOVE"/>
    <property type="match status" value="1"/>
</dbReference>
<evidence type="ECO:0000256" key="2">
    <source>
        <dbReference type="ARBA" id="ARBA00022692"/>
    </source>
</evidence>
<dbReference type="AlphaFoldDB" id="A0A3B0UY65"/>
<reference evidence="7" key="1">
    <citation type="submission" date="2018-06" db="EMBL/GenBank/DDBJ databases">
        <authorList>
            <person name="Zhirakovskaya E."/>
        </authorList>
    </citation>
    <scope>NUCLEOTIDE SEQUENCE</scope>
</reference>
<evidence type="ECO:0000256" key="1">
    <source>
        <dbReference type="ARBA" id="ARBA00004141"/>
    </source>
</evidence>
<keyword evidence="5 6" id="KW-0472">Membrane</keyword>
<evidence type="ECO:0000256" key="6">
    <source>
        <dbReference type="SAM" id="Phobius"/>
    </source>
</evidence>
<organism evidence="7">
    <name type="scientific">hydrothermal vent metagenome</name>
    <dbReference type="NCBI Taxonomy" id="652676"/>
    <lineage>
        <taxon>unclassified sequences</taxon>
        <taxon>metagenomes</taxon>
        <taxon>ecological metagenomes</taxon>
    </lineage>
</organism>
<evidence type="ECO:0000256" key="4">
    <source>
        <dbReference type="ARBA" id="ARBA00022989"/>
    </source>
</evidence>
<dbReference type="GO" id="GO:0008360">
    <property type="term" value="P:regulation of cell shape"/>
    <property type="evidence" value="ECO:0007669"/>
    <property type="project" value="UniProtKB-KW"/>
</dbReference>
<feature type="transmembrane region" description="Helical" evidence="6">
    <location>
        <begin position="78"/>
        <end position="97"/>
    </location>
</feature>
<feature type="transmembrane region" description="Helical" evidence="6">
    <location>
        <begin position="12"/>
        <end position="33"/>
    </location>
</feature>
<accession>A0A3B0UY65</accession>
<dbReference type="GO" id="GO:0005886">
    <property type="term" value="C:plasma membrane"/>
    <property type="evidence" value="ECO:0007669"/>
    <property type="project" value="TreeGrafter"/>
</dbReference>
<dbReference type="PANTHER" id="PTHR30474">
    <property type="entry name" value="CELL CYCLE PROTEIN"/>
    <property type="match status" value="1"/>
</dbReference>
<dbReference type="EMBL" id="UOER01000292">
    <property type="protein sequence ID" value="VAW24696.1"/>
    <property type="molecule type" value="Genomic_DNA"/>
</dbReference>
<protein>
    <submittedName>
        <fullName evidence="7">Rod shape-determining protein RodA</fullName>
    </submittedName>
</protein>
<dbReference type="GO" id="GO:0032153">
    <property type="term" value="C:cell division site"/>
    <property type="evidence" value="ECO:0007669"/>
    <property type="project" value="TreeGrafter"/>
</dbReference>
<keyword evidence="4 6" id="KW-1133">Transmembrane helix</keyword>
<comment type="subcellular location">
    <subcellularLocation>
        <location evidence="1">Membrane</location>
        <topology evidence="1">Multi-pass membrane protein</topology>
    </subcellularLocation>
</comment>
<feature type="transmembrane region" description="Helical" evidence="6">
    <location>
        <begin position="53"/>
        <end position="71"/>
    </location>
</feature>
<feature type="transmembrane region" description="Helical" evidence="6">
    <location>
        <begin position="237"/>
        <end position="259"/>
    </location>
</feature>
<gene>
    <name evidence="7" type="ORF">MNBD_BACTEROID04-270</name>
</gene>
<proteinExistence type="predicted"/>